<proteinExistence type="predicted"/>
<name>A0AAV4XLC1_CAEEX</name>
<dbReference type="AlphaFoldDB" id="A0AAV4XLC1"/>
<sequence>MSGTVTLFCRRKSPQGRHSSLEPCGADLPNCFWTVGKLRKPQEIQIPAFQLLVYLLVTVEIWRKQVVTLNPMFYPMNNFVWCSICSYKCVYHPLTSSIPLFHSQQIIASAQLVLWAECETTDTSALVSMRYRKDDVLPVQV</sequence>
<dbReference type="EMBL" id="BPLR01000577">
    <property type="protein sequence ID" value="GIY95786.1"/>
    <property type="molecule type" value="Genomic_DNA"/>
</dbReference>
<gene>
    <name evidence="1" type="ORF">CEXT_175181</name>
</gene>
<protein>
    <submittedName>
        <fullName evidence="1">Uncharacterized protein</fullName>
    </submittedName>
</protein>
<reference evidence="1 2" key="1">
    <citation type="submission" date="2021-06" db="EMBL/GenBank/DDBJ databases">
        <title>Caerostris extrusa draft genome.</title>
        <authorList>
            <person name="Kono N."/>
            <person name="Arakawa K."/>
        </authorList>
    </citation>
    <scope>NUCLEOTIDE SEQUENCE [LARGE SCALE GENOMIC DNA]</scope>
</reference>
<keyword evidence="2" id="KW-1185">Reference proteome</keyword>
<comment type="caution">
    <text evidence="1">The sequence shown here is derived from an EMBL/GenBank/DDBJ whole genome shotgun (WGS) entry which is preliminary data.</text>
</comment>
<evidence type="ECO:0000313" key="2">
    <source>
        <dbReference type="Proteomes" id="UP001054945"/>
    </source>
</evidence>
<evidence type="ECO:0000313" key="1">
    <source>
        <dbReference type="EMBL" id="GIY95786.1"/>
    </source>
</evidence>
<accession>A0AAV4XLC1</accession>
<dbReference type="Proteomes" id="UP001054945">
    <property type="component" value="Unassembled WGS sequence"/>
</dbReference>
<organism evidence="1 2">
    <name type="scientific">Caerostris extrusa</name>
    <name type="common">Bark spider</name>
    <name type="synonym">Caerostris bankana</name>
    <dbReference type="NCBI Taxonomy" id="172846"/>
    <lineage>
        <taxon>Eukaryota</taxon>
        <taxon>Metazoa</taxon>
        <taxon>Ecdysozoa</taxon>
        <taxon>Arthropoda</taxon>
        <taxon>Chelicerata</taxon>
        <taxon>Arachnida</taxon>
        <taxon>Araneae</taxon>
        <taxon>Araneomorphae</taxon>
        <taxon>Entelegynae</taxon>
        <taxon>Araneoidea</taxon>
        <taxon>Araneidae</taxon>
        <taxon>Caerostris</taxon>
    </lineage>
</organism>